<sequence>MAVLCLPSFLDLFRNGFCPYRAVTGVSPGVPSWTEGPPEMPELGQNVGVPLRDSGNITATIELGSTESHKKNRIQVSSTKKPMFFYVNLAKKYLLQYSEIELSALGLAISTVVTISEILKNNGLAIEKKISTSTVGMKDEMKGRLVPKAKIEIVLEKTESFNKLMIPAATAAPDQVAADDDNNGAPFL</sequence>
<dbReference type="PANTHER" id="PTHR31947:SF19">
    <property type="entry name" value="ALBA DNA_RNA-BINDING PROTEIN"/>
    <property type="match status" value="1"/>
</dbReference>
<keyword evidence="3" id="KW-1185">Reference proteome</keyword>
<name>A0A834YN76_TETSI</name>
<dbReference type="OrthoDB" id="1699369at2759"/>
<dbReference type="SUPFAM" id="SSF82704">
    <property type="entry name" value="AlbA-like"/>
    <property type="match status" value="1"/>
</dbReference>
<feature type="domain" description="DNA/RNA-binding protein Alba-like" evidence="1">
    <location>
        <begin position="72"/>
        <end position="125"/>
    </location>
</feature>
<dbReference type="GO" id="GO:0005634">
    <property type="term" value="C:nucleus"/>
    <property type="evidence" value="ECO:0007669"/>
    <property type="project" value="TreeGrafter"/>
</dbReference>
<dbReference type="Pfam" id="PF01918">
    <property type="entry name" value="Alba"/>
    <property type="match status" value="1"/>
</dbReference>
<dbReference type="PANTHER" id="PTHR31947">
    <property type="entry name" value="DNA/RNA-BINDING PROTEIN ALBA 3"/>
    <property type="match status" value="1"/>
</dbReference>
<gene>
    <name evidence="2" type="ORF">HHK36_022606</name>
</gene>
<dbReference type="Proteomes" id="UP000655225">
    <property type="component" value="Unassembled WGS sequence"/>
</dbReference>
<evidence type="ECO:0000313" key="3">
    <source>
        <dbReference type="Proteomes" id="UP000655225"/>
    </source>
</evidence>
<reference evidence="2 3" key="1">
    <citation type="submission" date="2020-04" db="EMBL/GenBank/DDBJ databases">
        <title>Plant Genome Project.</title>
        <authorList>
            <person name="Zhang R.-G."/>
        </authorList>
    </citation>
    <scope>NUCLEOTIDE SEQUENCE [LARGE SCALE GENOMIC DNA]</scope>
    <source>
        <strain evidence="2">YNK0</strain>
        <tissue evidence="2">Leaf</tissue>
    </source>
</reference>
<dbReference type="InterPro" id="IPR036882">
    <property type="entry name" value="Alba-like_dom_sf"/>
</dbReference>
<dbReference type="AlphaFoldDB" id="A0A834YN76"/>
<dbReference type="EMBL" id="JABCRI010000016">
    <property type="protein sequence ID" value="KAF8392264.1"/>
    <property type="molecule type" value="Genomic_DNA"/>
</dbReference>
<dbReference type="Gene3D" id="3.30.110.20">
    <property type="entry name" value="Alba-like domain"/>
    <property type="match status" value="1"/>
</dbReference>
<dbReference type="InterPro" id="IPR014560">
    <property type="entry name" value="UCP030333_Alba"/>
</dbReference>
<proteinExistence type="predicted"/>
<protein>
    <recommendedName>
        <fullName evidence="1">DNA/RNA-binding protein Alba-like domain-containing protein</fullName>
    </recommendedName>
</protein>
<organism evidence="2 3">
    <name type="scientific">Tetracentron sinense</name>
    <name type="common">Spur-leaf</name>
    <dbReference type="NCBI Taxonomy" id="13715"/>
    <lineage>
        <taxon>Eukaryota</taxon>
        <taxon>Viridiplantae</taxon>
        <taxon>Streptophyta</taxon>
        <taxon>Embryophyta</taxon>
        <taxon>Tracheophyta</taxon>
        <taxon>Spermatophyta</taxon>
        <taxon>Magnoliopsida</taxon>
        <taxon>Trochodendrales</taxon>
        <taxon>Trochodendraceae</taxon>
        <taxon>Tetracentron</taxon>
    </lineage>
</organism>
<evidence type="ECO:0000313" key="2">
    <source>
        <dbReference type="EMBL" id="KAF8392264.1"/>
    </source>
</evidence>
<dbReference type="InterPro" id="IPR002775">
    <property type="entry name" value="DNA/RNA-bd_Alba-like"/>
</dbReference>
<dbReference type="GO" id="GO:0003723">
    <property type="term" value="F:RNA binding"/>
    <property type="evidence" value="ECO:0007669"/>
    <property type="project" value="TreeGrafter"/>
</dbReference>
<accession>A0A834YN76</accession>
<dbReference type="FunFam" id="3.30.110.20:FF:000005">
    <property type="entry name" value="Uncharacterized protein At2g34160"/>
    <property type="match status" value="1"/>
</dbReference>
<comment type="caution">
    <text evidence="2">The sequence shown here is derived from an EMBL/GenBank/DDBJ whole genome shotgun (WGS) entry which is preliminary data.</text>
</comment>
<evidence type="ECO:0000259" key="1">
    <source>
        <dbReference type="Pfam" id="PF01918"/>
    </source>
</evidence>